<comment type="subcellular location">
    <subcellularLocation>
        <location evidence="1">Cell membrane</location>
        <topology evidence="1">Multi-pass membrane protein</topology>
    </subcellularLocation>
</comment>
<reference evidence="14" key="1">
    <citation type="submission" date="2021-09" db="EMBL/GenBank/DDBJ databases">
        <title>The genome of Mauremys mutica provides insights into the evolution of semi-aquatic lifestyle.</title>
        <authorList>
            <person name="Gong S."/>
            <person name="Gao Y."/>
        </authorList>
    </citation>
    <scope>NUCLEOTIDE SEQUENCE</scope>
    <source>
        <strain evidence="14">MM-2020</strain>
        <tissue evidence="14">Muscle</tissue>
    </source>
</reference>
<gene>
    <name evidence="14" type="ORF">KIL84_020781</name>
</gene>
<keyword evidence="4 12" id="KW-1133">Transmembrane helix</keyword>
<evidence type="ECO:0000256" key="3">
    <source>
        <dbReference type="ARBA" id="ARBA00022692"/>
    </source>
</evidence>
<proteinExistence type="predicted"/>
<feature type="region of interest" description="Disordered" evidence="11">
    <location>
        <begin position="145"/>
        <end position="165"/>
    </location>
</feature>
<dbReference type="PROSITE" id="PS50262">
    <property type="entry name" value="G_PROTEIN_RECEP_F1_2"/>
    <property type="match status" value="1"/>
</dbReference>
<dbReference type="Pfam" id="PF00001">
    <property type="entry name" value="7tm_1"/>
    <property type="match status" value="1"/>
</dbReference>
<feature type="transmembrane region" description="Helical" evidence="12">
    <location>
        <begin position="304"/>
        <end position="322"/>
    </location>
</feature>
<protein>
    <recommendedName>
        <fullName evidence="13">G-protein coupled receptors family 1 profile domain-containing protein</fullName>
    </recommendedName>
</protein>
<organism evidence="14 15">
    <name type="scientific">Mauremys mutica</name>
    <name type="common">yellowpond turtle</name>
    <dbReference type="NCBI Taxonomy" id="74926"/>
    <lineage>
        <taxon>Eukaryota</taxon>
        <taxon>Metazoa</taxon>
        <taxon>Chordata</taxon>
        <taxon>Craniata</taxon>
        <taxon>Vertebrata</taxon>
        <taxon>Euteleostomi</taxon>
        <taxon>Archelosauria</taxon>
        <taxon>Testudinata</taxon>
        <taxon>Testudines</taxon>
        <taxon>Cryptodira</taxon>
        <taxon>Durocryptodira</taxon>
        <taxon>Testudinoidea</taxon>
        <taxon>Geoemydidae</taxon>
        <taxon>Geoemydinae</taxon>
        <taxon>Mauremys</taxon>
    </lineage>
</organism>
<keyword evidence="15" id="KW-1185">Reference proteome</keyword>
<keyword evidence="3 12" id="KW-0812">Transmembrane</keyword>
<dbReference type="InterPro" id="IPR017452">
    <property type="entry name" value="GPCR_Rhodpsn_7TM"/>
</dbReference>
<feature type="transmembrane region" description="Helical" evidence="12">
    <location>
        <begin position="263"/>
        <end position="284"/>
    </location>
</feature>
<evidence type="ECO:0000256" key="10">
    <source>
        <dbReference type="ARBA" id="ARBA00023224"/>
    </source>
</evidence>
<evidence type="ECO:0000256" key="1">
    <source>
        <dbReference type="ARBA" id="ARBA00004651"/>
    </source>
</evidence>
<name>A0A9D3X9S0_9SAUR</name>
<keyword evidence="10" id="KW-0807">Transducer</keyword>
<dbReference type="PANTHER" id="PTHR45695">
    <property type="entry name" value="LEUCOKININ RECEPTOR-RELATED"/>
    <property type="match status" value="1"/>
</dbReference>
<feature type="transmembrane region" description="Helical" evidence="12">
    <location>
        <begin position="227"/>
        <end position="251"/>
    </location>
</feature>
<sequence length="510" mass="57882">MNCFYCHLFSDTKKWGMFCEAFNDWKKTLYITNHAMSEPHILSVSGYHAQKKVSGRIETKMENQFLEACAYWKNILRCIVETIVFLVECGLPFHGSDETVRLKHNGNYLGVVELITKFDSFLAQHINVRSGMIYFSHSTGKKLARTGTLEPGTSPGSSARLPWAQRPRMDAESSPLGGWLDNGSWTPVPTAAPHLDMSTPVGPGRRGLWIFNSSGEDTSPPFLTDAWLVPLFYALVMLLGLVGNSLVIYVVSKHRQMRTATNFYIANLATTDIIFLVCCVPFTATLYPLPSWIFGDFMCKLVNYLQQVTAQATCITLTAMSMDRCYATLYPLQSLRYRTPRVAMGVSVAIWISSFLLSLPIAMYHRTEVGYWYGLRTYCIEAFASKSQERSIILYTFLAVYLLPLLTICLCYSIMLKRVGRPIVEPIDHNYQGFYGSFQANYETYKIKTWANCMSYANSSINPIVYAFMGDSFRKSFKKAFPFLFRRRVRDGAVLSGSRNADMKFVTEET</sequence>
<keyword evidence="5" id="KW-0297">G-protein coupled receptor</keyword>
<dbReference type="GO" id="GO:0004930">
    <property type="term" value="F:G protein-coupled receptor activity"/>
    <property type="evidence" value="ECO:0007669"/>
    <property type="project" value="UniProtKB-KW"/>
</dbReference>
<evidence type="ECO:0000256" key="2">
    <source>
        <dbReference type="ARBA" id="ARBA00022475"/>
    </source>
</evidence>
<evidence type="ECO:0000256" key="7">
    <source>
        <dbReference type="ARBA" id="ARBA00023157"/>
    </source>
</evidence>
<dbReference type="GO" id="GO:0005886">
    <property type="term" value="C:plasma membrane"/>
    <property type="evidence" value="ECO:0007669"/>
    <property type="project" value="UniProtKB-SubCell"/>
</dbReference>
<evidence type="ECO:0000313" key="15">
    <source>
        <dbReference type="Proteomes" id="UP000827986"/>
    </source>
</evidence>
<dbReference type="PRINTS" id="PR01728">
    <property type="entry name" value="KISS1RECEPTR"/>
</dbReference>
<evidence type="ECO:0000256" key="5">
    <source>
        <dbReference type="ARBA" id="ARBA00023040"/>
    </source>
</evidence>
<keyword evidence="9" id="KW-0325">Glycoprotein</keyword>
<dbReference type="InterPro" id="IPR008103">
    <property type="entry name" value="KiSS_1_rcpt"/>
</dbReference>
<accession>A0A9D3X9S0</accession>
<keyword evidence="7" id="KW-1015">Disulfide bond</keyword>
<evidence type="ECO:0000256" key="4">
    <source>
        <dbReference type="ARBA" id="ARBA00022989"/>
    </source>
</evidence>
<evidence type="ECO:0000256" key="6">
    <source>
        <dbReference type="ARBA" id="ARBA00023136"/>
    </source>
</evidence>
<keyword evidence="8" id="KW-0675">Receptor</keyword>
<evidence type="ECO:0000313" key="14">
    <source>
        <dbReference type="EMBL" id="KAH1176047.1"/>
    </source>
</evidence>
<feature type="domain" description="G-protein coupled receptors family 1 profile" evidence="13">
    <location>
        <begin position="243"/>
        <end position="419"/>
    </location>
</feature>
<dbReference type="PANTHER" id="PTHR45695:SF23">
    <property type="entry name" value="GALANIN-LIKE G-PROTEIN COUPLED RECEPTOR NPR-9"/>
    <property type="match status" value="1"/>
</dbReference>
<evidence type="ECO:0000259" key="13">
    <source>
        <dbReference type="PROSITE" id="PS50262"/>
    </source>
</evidence>
<keyword evidence="2" id="KW-1003">Cell membrane</keyword>
<evidence type="ECO:0000256" key="12">
    <source>
        <dbReference type="SAM" id="Phobius"/>
    </source>
</evidence>
<feature type="transmembrane region" description="Helical" evidence="12">
    <location>
        <begin position="342"/>
        <end position="364"/>
    </location>
</feature>
<evidence type="ECO:0000256" key="11">
    <source>
        <dbReference type="SAM" id="MobiDB-lite"/>
    </source>
</evidence>
<evidence type="ECO:0000256" key="9">
    <source>
        <dbReference type="ARBA" id="ARBA00023180"/>
    </source>
</evidence>
<dbReference type="InterPro" id="IPR000276">
    <property type="entry name" value="GPCR_Rhodpsn"/>
</dbReference>
<dbReference type="AlphaFoldDB" id="A0A9D3X9S0"/>
<dbReference type="EMBL" id="JAHDVG010000475">
    <property type="protein sequence ID" value="KAH1176047.1"/>
    <property type="molecule type" value="Genomic_DNA"/>
</dbReference>
<feature type="transmembrane region" description="Helical" evidence="12">
    <location>
        <begin position="392"/>
        <end position="415"/>
    </location>
</feature>
<dbReference type="Proteomes" id="UP000827986">
    <property type="component" value="Unassembled WGS sequence"/>
</dbReference>
<dbReference type="PRINTS" id="PR00237">
    <property type="entry name" value="GPCRRHODOPSN"/>
</dbReference>
<comment type="caution">
    <text evidence="14">The sequence shown here is derived from an EMBL/GenBank/DDBJ whole genome shotgun (WGS) entry which is preliminary data.</text>
</comment>
<dbReference type="Gene3D" id="1.20.1070.10">
    <property type="entry name" value="Rhodopsin 7-helix transmembrane proteins"/>
    <property type="match status" value="1"/>
</dbReference>
<evidence type="ECO:0000256" key="8">
    <source>
        <dbReference type="ARBA" id="ARBA00023170"/>
    </source>
</evidence>
<dbReference type="CDD" id="cd15095">
    <property type="entry name" value="7tmA_KiSS1R"/>
    <property type="match status" value="1"/>
</dbReference>
<dbReference type="FunFam" id="1.20.1070.10:FF:000399">
    <property type="entry name" value="KISS1 receptor"/>
    <property type="match status" value="1"/>
</dbReference>
<dbReference type="SUPFAM" id="SSF81321">
    <property type="entry name" value="Family A G protein-coupled receptor-like"/>
    <property type="match status" value="1"/>
</dbReference>
<keyword evidence="6 12" id="KW-0472">Membrane</keyword>